<accession>A0A9D7SDW5</accession>
<feature type="transmembrane region" description="Helical" evidence="1">
    <location>
        <begin position="249"/>
        <end position="269"/>
    </location>
</feature>
<dbReference type="PANTHER" id="PTHR47755">
    <property type="entry name" value="CELL DIVISION PROTEIN FTSX"/>
    <property type="match status" value="1"/>
</dbReference>
<reference evidence="2 3" key="1">
    <citation type="submission" date="2020-10" db="EMBL/GenBank/DDBJ databases">
        <title>Connecting structure to function with the recovery of over 1000 high-quality activated sludge metagenome-assembled genomes encoding full-length rRNA genes using long-read sequencing.</title>
        <authorList>
            <person name="Singleton C.M."/>
            <person name="Petriglieri F."/>
            <person name="Kristensen J.M."/>
            <person name="Kirkegaard R.H."/>
            <person name="Michaelsen T.Y."/>
            <person name="Andersen M.H."/>
            <person name="Karst S.M."/>
            <person name="Dueholm M.S."/>
            <person name="Nielsen P.H."/>
            <person name="Albertsen M."/>
        </authorList>
    </citation>
    <scope>NUCLEOTIDE SEQUENCE [LARGE SCALE GENOMIC DNA]</scope>
    <source>
        <strain evidence="2">Ribe_18-Q3-R11-54_BAT3C.373</strain>
    </source>
</reference>
<evidence type="ECO:0000256" key="1">
    <source>
        <dbReference type="SAM" id="Phobius"/>
    </source>
</evidence>
<comment type="caution">
    <text evidence="2">The sequence shown here is derived from an EMBL/GenBank/DDBJ whole genome shotgun (WGS) entry which is preliminary data.</text>
</comment>
<evidence type="ECO:0000313" key="3">
    <source>
        <dbReference type="Proteomes" id="UP000808349"/>
    </source>
</evidence>
<keyword evidence="1" id="KW-0812">Transmembrane</keyword>
<sequence>MKQESQIDIMIHVVAVALVMSLVGIALLAFVHSFSLSKKLKTQTPISIQLNAAYNKDSLKTLSEWLKAKTHISPESVQLVTKEVALSEMKNDPDFKINLTAEENPFFDVLLFQFKTGPKPTNAINEIQEYLKTQSIVTQPIQLLDVNPSADQSIQNASNVLIFTTLILTLLAFLIIGYLVKMYILSKDSLIRLMFNLGTPIEKIIKPYIRISVIHGLASAFLSIVFVGLSLLVFFYLSPWIYNLLELKNFMLVMLVLLIIGPTLHAIVVRRHINILLNQ</sequence>
<protein>
    <recommendedName>
        <fullName evidence="4">Cell division protein FtsX</fullName>
    </recommendedName>
</protein>
<dbReference type="GO" id="GO:0051301">
    <property type="term" value="P:cell division"/>
    <property type="evidence" value="ECO:0007669"/>
    <property type="project" value="InterPro"/>
</dbReference>
<proteinExistence type="predicted"/>
<dbReference type="PANTHER" id="PTHR47755:SF1">
    <property type="entry name" value="CELL DIVISION PROTEIN FTSX"/>
    <property type="match status" value="1"/>
</dbReference>
<organism evidence="2 3">
    <name type="scientific">Candidatus Defluviibacterium haderslevense</name>
    <dbReference type="NCBI Taxonomy" id="2981993"/>
    <lineage>
        <taxon>Bacteria</taxon>
        <taxon>Pseudomonadati</taxon>
        <taxon>Bacteroidota</taxon>
        <taxon>Saprospiria</taxon>
        <taxon>Saprospirales</taxon>
        <taxon>Saprospiraceae</taxon>
        <taxon>Candidatus Defluviibacterium</taxon>
    </lineage>
</organism>
<gene>
    <name evidence="2" type="ORF">IPO85_19125</name>
</gene>
<dbReference type="Proteomes" id="UP000808349">
    <property type="component" value="Unassembled WGS sequence"/>
</dbReference>
<dbReference type="AlphaFoldDB" id="A0A9D7SDW5"/>
<name>A0A9D7SDW5_9BACT</name>
<feature type="transmembrane region" description="Helical" evidence="1">
    <location>
        <begin position="160"/>
        <end position="184"/>
    </location>
</feature>
<evidence type="ECO:0000313" key="2">
    <source>
        <dbReference type="EMBL" id="MBK9719586.1"/>
    </source>
</evidence>
<dbReference type="InterPro" id="IPR004513">
    <property type="entry name" value="FtsX"/>
</dbReference>
<evidence type="ECO:0008006" key="4">
    <source>
        <dbReference type="Google" id="ProtNLM"/>
    </source>
</evidence>
<keyword evidence="1" id="KW-1133">Transmembrane helix</keyword>
<dbReference type="GO" id="GO:0016020">
    <property type="term" value="C:membrane"/>
    <property type="evidence" value="ECO:0007669"/>
    <property type="project" value="InterPro"/>
</dbReference>
<feature type="transmembrane region" description="Helical" evidence="1">
    <location>
        <begin position="213"/>
        <end position="237"/>
    </location>
</feature>
<keyword evidence="1" id="KW-0472">Membrane</keyword>
<dbReference type="EMBL" id="JADKFW010000021">
    <property type="protein sequence ID" value="MBK9719586.1"/>
    <property type="molecule type" value="Genomic_DNA"/>
</dbReference>
<dbReference type="GO" id="GO:0032153">
    <property type="term" value="C:cell division site"/>
    <property type="evidence" value="ECO:0007669"/>
    <property type="project" value="TreeGrafter"/>
</dbReference>
<feature type="transmembrane region" description="Helical" evidence="1">
    <location>
        <begin position="9"/>
        <end position="31"/>
    </location>
</feature>